<dbReference type="AlphaFoldDB" id="A0A5K7ZLB5"/>
<dbReference type="Gene3D" id="3.10.129.10">
    <property type="entry name" value="Hotdog Thioesterase"/>
    <property type="match status" value="1"/>
</dbReference>
<protein>
    <submittedName>
        <fullName evidence="4">Phenylacetic acid degradation protein</fullName>
    </submittedName>
</protein>
<evidence type="ECO:0000259" key="3">
    <source>
        <dbReference type="Pfam" id="PF03061"/>
    </source>
</evidence>
<feature type="domain" description="Thioesterase" evidence="3">
    <location>
        <begin position="53"/>
        <end position="126"/>
    </location>
</feature>
<name>A0A5K7ZLB5_9BACT</name>
<dbReference type="Proteomes" id="UP000425960">
    <property type="component" value="Chromosome"/>
</dbReference>
<dbReference type="InterPro" id="IPR006683">
    <property type="entry name" value="Thioestr_dom"/>
</dbReference>
<dbReference type="InterPro" id="IPR039298">
    <property type="entry name" value="ACOT13"/>
</dbReference>
<dbReference type="Pfam" id="PF03061">
    <property type="entry name" value="4HBT"/>
    <property type="match status" value="1"/>
</dbReference>
<dbReference type="PANTHER" id="PTHR21660:SF1">
    <property type="entry name" value="ACYL-COENZYME A THIOESTERASE 13"/>
    <property type="match status" value="1"/>
</dbReference>
<dbReference type="RefSeq" id="WP_155321645.1">
    <property type="nucleotide sequence ID" value="NZ_AP021876.1"/>
</dbReference>
<evidence type="ECO:0000256" key="2">
    <source>
        <dbReference type="ARBA" id="ARBA00022801"/>
    </source>
</evidence>
<dbReference type="SUPFAM" id="SSF54637">
    <property type="entry name" value="Thioesterase/thiol ester dehydrase-isomerase"/>
    <property type="match status" value="1"/>
</dbReference>
<dbReference type="CDD" id="cd03443">
    <property type="entry name" value="PaaI_thioesterase"/>
    <property type="match status" value="1"/>
</dbReference>
<organism evidence="4 5">
    <name type="scientific">Desulfosarcina ovata subsp. sediminis</name>
    <dbReference type="NCBI Taxonomy" id="885957"/>
    <lineage>
        <taxon>Bacteria</taxon>
        <taxon>Pseudomonadati</taxon>
        <taxon>Thermodesulfobacteriota</taxon>
        <taxon>Desulfobacteria</taxon>
        <taxon>Desulfobacterales</taxon>
        <taxon>Desulfosarcinaceae</taxon>
        <taxon>Desulfosarcina</taxon>
    </lineage>
</organism>
<evidence type="ECO:0000313" key="4">
    <source>
        <dbReference type="EMBL" id="BBO80797.1"/>
    </source>
</evidence>
<sequence length="142" mass="15455">MKKRGIFWDIIEGRTPQPPSHKLLGWKLINVNPDDGTIEIEFEGKKEFLNPVGNINGGIISAMLDLTLGPALGAKLGPDEFGPTIELKTSFVKPAKPGKLIGKGRVLKMGETICFLEAELFDMDKSLIAKASATACIVKNHR</sequence>
<dbReference type="InterPro" id="IPR029069">
    <property type="entry name" value="HotDog_dom_sf"/>
</dbReference>
<dbReference type="PANTHER" id="PTHR21660">
    <property type="entry name" value="THIOESTERASE SUPERFAMILY MEMBER-RELATED"/>
    <property type="match status" value="1"/>
</dbReference>
<evidence type="ECO:0000313" key="5">
    <source>
        <dbReference type="Proteomes" id="UP000425960"/>
    </source>
</evidence>
<dbReference type="KEGG" id="dov:DSCO28_13630"/>
<dbReference type="InterPro" id="IPR003736">
    <property type="entry name" value="PAAI_dom"/>
</dbReference>
<comment type="similarity">
    <text evidence="1">Belongs to the thioesterase PaaI family.</text>
</comment>
<dbReference type="NCBIfam" id="TIGR00369">
    <property type="entry name" value="unchar_dom_1"/>
    <property type="match status" value="1"/>
</dbReference>
<keyword evidence="2" id="KW-0378">Hydrolase</keyword>
<gene>
    <name evidence="4" type="ORF">DSCO28_13630</name>
</gene>
<dbReference type="GO" id="GO:0047617">
    <property type="term" value="F:fatty acyl-CoA hydrolase activity"/>
    <property type="evidence" value="ECO:0007669"/>
    <property type="project" value="InterPro"/>
</dbReference>
<reference evidence="4 5" key="1">
    <citation type="submission" date="2019-11" db="EMBL/GenBank/DDBJ databases">
        <title>Comparative genomics of hydrocarbon-degrading Desulfosarcina strains.</title>
        <authorList>
            <person name="Watanabe M."/>
            <person name="Kojima H."/>
            <person name="Fukui M."/>
        </authorList>
    </citation>
    <scope>NUCLEOTIDE SEQUENCE [LARGE SCALE GENOMIC DNA]</scope>
    <source>
        <strain evidence="4 5">28bB2T</strain>
    </source>
</reference>
<proteinExistence type="inferred from homology"/>
<accession>A0A5K7ZLB5</accession>
<evidence type="ECO:0000256" key="1">
    <source>
        <dbReference type="ARBA" id="ARBA00008324"/>
    </source>
</evidence>
<dbReference type="EMBL" id="AP021876">
    <property type="protein sequence ID" value="BBO80797.1"/>
    <property type="molecule type" value="Genomic_DNA"/>
</dbReference>